<sequence>MNIFHLEKLHKAAIYGSSLTIVASSILFSSPVLADDGLQVEELIVTAQKRPENLQDVPISITTLTEQALNDLNIKDFADYVMQLPSVSAIQRRPGMGQIFIRGISDSGNSNQSLQGPAAAIYLDESPVTMVGDNLDIHIYDIERIEALSGPQGTLYGAASQAGNLRIITKKPTDEFDSGFNLSFDSTSGGGLSNMVESFINIPLSENAAIRIVGYNDKDAGYIDSVSDSITFPLSGITRGNDDYVENDFNDSVKSGYRAALRINLDDNWVLDGSIMGQNLESDGVWDHDPDRLGSYKVGRFFEDSQEDDWTRFSATITGDLGFADLTFTTSSLDRDFEVLSDYSHYSIGGYVEGYYTCYTPSTNPCVDPSVQFENDTSQTFDTHEIRLSSNSDNRLSWILGAFYTENETKYNSQWHVPTIPSDRKVPTSEDLYYQTDQVRKDSEDAIFGELYYQLNDKTNITIGHRRFDNETKLNGFVGTVVWPSNLIGSSTRPDNVYTVFKGKDSISKLNIAYDVSDDTMIYLTKSEGYRPGGANRAEQLGSTYDADFLKNTEFGFKSIFSNGKARLNGALYQMNWDDIQLGWFDPSISLLGLVDNIGKAESSGYELDLRYLLTANLSFNIAASKNDAKLKADYVYRGSVVSINGQDLPFTPDLKYNFNINYESNKGNIMQFNYVYVDSMWNSLFYDNREKQDSYAIANFFYIKPINDNSSIQIYIDNIFDEKAELYINYGDDLRLITVNRPRVIGIKYSWNFN</sequence>
<evidence type="ECO:0000256" key="4">
    <source>
        <dbReference type="ARBA" id="ARBA00022496"/>
    </source>
</evidence>
<dbReference type="InterPro" id="IPR012910">
    <property type="entry name" value="Plug_dom"/>
</dbReference>
<dbReference type="AlphaFoldDB" id="A0A0R2UDY6"/>
<comment type="subcellular location">
    <subcellularLocation>
        <location evidence="1 11">Cell outer membrane</location>
        <topology evidence="1 11">Multi-pass membrane protein</topology>
    </subcellularLocation>
</comment>
<gene>
    <name evidence="13" type="ORF">ABS10_04410</name>
</gene>
<keyword evidence="13" id="KW-0675">Receptor</keyword>
<evidence type="ECO:0000256" key="11">
    <source>
        <dbReference type="PROSITE-ProRule" id="PRU01360"/>
    </source>
</evidence>
<evidence type="ECO:0000256" key="9">
    <source>
        <dbReference type="ARBA" id="ARBA00023136"/>
    </source>
</evidence>
<dbReference type="PROSITE" id="PS52016">
    <property type="entry name" value="TONB_DEPENDENT_REC_3"/>
    <property type="match status" value="1"/>
</dbReference>
<reference evidence="13 14" key="1">
    <citation type="submission" date="2015-10" db="EMBL/GenBank/DDBJ databases">
        <title>Metagenome-Assembled Genomes uncover a global brackish microbiome.</title>
        <authorList>
            <person name="Hugerth L.W."/>
            <person name="Larsson J."/>
            <person name="Alneberg J."/>
            <person name="Lindh M.V."/>
            <person name="Legrand C."/>
            <person name="Pinhassi J."/>
            <person name="Andersson A.F."/>
        </authorList>
    </citation>
    <scope>NUCLEOTIDE SEQUENCE [LARGE SCALE GENOMIC DNA]</scope>
    <source>
        <strain evidence="13">BACL1 MAG-120820-bin45</strain>
    </source>
</reference>
<evidence type="ECO:0000256" key="1">
    <source>
        <dbReference type="ARBA" id="ARBA00004571"/>
    </source>
</evidence>
<dbReference type="Proteomes" id="UP000051027">
    <property type="component" value="Unassembled WGS sequence"/>
</dbReference>
<keyword evidence="7" id="KW-0406">Ion transport</keyword>
<keyword evidence="9 11" id="KW-0472">Membrane</keyword>
<keyword evidence="10 11" id="KW-0998">Cell outer membrane</keyword>
<name>A0A0R2UDY6_9GAMM</name>
<keyword evidence="6" id="KW-0408">Iron</keyword>
<evidence type="ECO:0000256" key="6">
    <source>
        <dbReference type="ARBA" id="ARBA00023004"/>
    </source>
</evidence>
<evidence type="ECO:0000256" key="8">
    <source>
        <dbReference type="ARBA" id="ARBA00023077"/>
    </source>
</evidence>
<evidence type="ECO:0000259" key="12">
    <source>
        <dbReference type="Pfam" id="PF07715"/>
    </source>
</evidence>
<evidence type="ECO:0000256" key="2">
    <source>
        <dbReference type="ARBA" id="ARBA00022448"/>
    </source>
</evidence>
<keyword evidence="8" id="KW-0798">TonB box</keyword>
<evidence type="ECO:0000256" key="7">
    <source>
        <dbReference type="ARBA" id="ARBA00023065"/>
    </source>
</evidence>
<comment type="similarity">
    <text evidence="11">Belongs to the TonB-dependent receptor family.</text>
</comment>
<protein>
    <submittedName>
        <fullName evidence="13">TonB-dependent receptor</fullName>
    </submittedName>
</protein>
<evidence type="ECO:0000313" key="13">
    <source>
        <dbReference type="EMBL" id="KRO96018.1"/>
    </source>
</evidence>
<dbReference type="GO" id="GO:0009279">
    <property type="term" value="C:cell outer membrane"/>
    <property type="evidence" value="ECO:0007669"/>
    <property type="project" value="UniProtKB-SubCell"/>
</dbReference>
<dbReference type="SUPFAM" id="SSF56935">
    <property type="entry name" value="Porins"/>
    <property type="match status" value="1"/>
</dbReference>
<keyword evidence="4" id="KW-0410">Iron transport</keyword>
<evidence type="ECO:0000256" key="5">
    <source>
        <dbReference type="ARBA" id="ARBA00022692"/>
    </source>
</evidence>
<keyword evidence="5 11" id="KW-0812">Transmembrane</keyword>
<dbReference type="EMBL" id="LICS01000009">
    <property type="protein sequence ID" value="KRO96018.1"/>
    <property type="molecule type" value="Genomic_DNA"/>
</dbReference>
<dbReference type="GO" id="GO:0006826">
    <property type="term" value="P:iron ion transport"/>
    <property type="evidence" value="ECO:0007669"/>
    <property type="project" value="UniProtKB-KW"/>
</dbReference>
<evidence type="ECO:0000313" key="14">
    <source>
        <dbReference type="Proteomes" id="UP000051027"/>
    </source>
</evidence>
<proteinExistence type="inferred from homology"/>
<feature type="domain" description="TonB-dependent receptor plug" evidence="12">
    <location>
        <begin position="54"/>
        <end position="163"/>
    </location>
</feature>
<accession>A0A0R2UDY6</accession>
<comment type="caution">
    <text evidence="13">The sequence shown here is derived from an EMBL/GenBank/DDBJ whole genome shotgun (WGS) entry which is preliminary data.</text>
</comment>
<dbReference type="InterPro" id="IPR036942">
    <property type="entry name" value="Beta-barrel_TonB_sf"/>
</dbReference>
<dbReference type="InterPro" id="IPR039426">
    <property type="entry name" value="TonB-dep_rcpt-like"/>
</dbReference>
<organism evidence="13 14">
    <name type="scientific">SAR86 cluster bacterium BACL1 MAG-120820-bin45</name>
    <dbReference type="NCBI Taxonomy" id="1655612"/>
    <lineage>
        <taxon>Bacteria</taxon>
        <taxon>Pseudomonadati</taxon>
        <taxon>Pseudomonadota</taxon>
        <taxon>Gammaproteobacteria</taxon>
        <taxon>SAR86 cluster</taxon>
    </lineage>
</organism>
<evidence type="ECO:0000256" key="10">
    <source>
        <dbReference type="ARBA" id="ARBA00023237"/>
    </source>
</evidence>
<keyword evidence="3 11" id="KW-1134">Transmembrane beta strand</keyword>
<evidence type="ECO:0000256" key="3">
    <source>
        <dbReference type="ARBA" id="ARBA00022452"/>
    </source>
</evidence>
<dbReference type="PANTHER" id="PTHR32552">
    <property type="entry name" value="FERRICHROME IRON RECEPTOR-RELATED"/>
    <property type="match status" value="1"/>
</dbReference>
<keyword evidence="2 11" id="KW-0813">Transport</keyword>
<dbReference type="STRING" id="1655612.ABS10_04410"/>
<dbReference type="Gene3D" id="2.40.170.20">
    <property type="entry name" value="TonB-dependent receptor, beta-barrel domain"/>
    <property type="match status" value="1"/>
</dbReference>
<dbReference type="PANTHER" id="PTHR32552:SF81">
    <property type="entry name" value="TONB-DEPENDENT OUTER MEMBRANE RECEPTOR"/>
    <property type="match status" value="1"/>
</dbReference>
<dbReference type="Pfam" id="PF07715">
    <property type="entry name" value="Plug"/>
    <property type="match status" value="1"/>
</dbReference>